<dbReference type="InterPro" id="IPR033900">
    <property type="entry name" value="Gram_neg_porin_domain"/>
</dbReference>
<organism evidence="6 7">
    <name type="scientific">Microbulbifer celer</name>
    <dbReference type="NCBI Taxonomy" id="435905"/>
    <lineage>
        <taxon>Bacteria</taxon>
        <taxon>Pseudomonadati</taxon>
        <taxon>Pseudomonadota</taxon>
        <taxon>Gammaproteobacteria</taxon>
        <taxon>Cellvibrionales</taxon>
        <taxon>Microbulbiferaceae</taxon>
        <taxon>Microbulbifer</taxon>
    </lineage>
</organism>
<keyword evidence="3" id="KW-0472">Membrane</keyword>
<dbReference type="PANTHER" id="PTHR34501">
    <property type="entry name" value="PROTEIN YDDL-RELATED"/>
    <property type="match status" value="1"/>
</dbReference>
<dbReference type="Pfam" id="PF13609">
    <property type="entry name" value="Porin_4"/>
    <property type="match status" value="1"/>
</dbReference>
<dbReference type="Proteomes" id="UP001597264">
    <property type="component" value="Unassembled WGS sequence"/>
</dbReference>
<dbReference type="InterPro" id="IPR050298">
    <property type="entry name" value="Gram-neg_bact_OMP"/>
</dbReference>
<dbReference type="RefSeq" id="WP_230438620.1">
    <property type="nucleotide sequence ID" value="NZ_CP087715.1"/>
</dbReference>
<feature type="chain" id="PRO_5045575808" evidence="4">
    <location>
        <begin position="25"/>
        <end position="422"/>
    </location>
</feature>
<sequence>MRKIIVGPLPLAATTLLAVSAAKAVPIYQSNEVTLYMEGYFTAHMVNTFGDTKMQDGASRIRFGLNIPAYDNWDTGFNLEWGVRAISSAQDLVIQGDQQAQPGDRDQSLYLRQGHAFAKHEKWGDFSAGKQWGVYYEVTYITDWYNVSGGLASGTYGLNSDGGPAGTGRADSALAWRKSWKFDAGELKLGLQYAAHVADLDIMVDDIQGPDTQLVCPSGDCEYGLSHGISLTYRTDIGDGLFFGAAYNRVKLDIASQRGLIFDTSGDEPVLISDRFAFNSSSNDWASAVGAFYGKGAFQPGLYAALVYQRSQNNQLAPVGSVEGITNFFDARGSESFISYSWGPQNCYSVYGGHNLLESDDPGFEAALVRANRYKLQQIYLGFEYRWTERVKLYMENAFDNSNVVARPEFDNFTAVGIRVDI</sequence>
<keyword evidence="2 4" id="KW-0732">Signal</keyword>
<gene>
    <name evidence="6" type="ORF">ACFQ2X_07875</name>
</gene>
<evidence type="ECO:0000256" key="2">
    <source>
        <dbReference type="ARBA" id="ARBA00022729"/>
    </source>
</evidence>
<protein>
    <submittedName>
        <fullName evidence="6">Porin</fullName>
    </submittedName>
</protein>
<comment type="subcellular location">
    <subcellularLocation>
        <location evidence="1">Cell outer membrane</location>
        <topology evidence="1">Multi-pass membrane protein</topology>
    </subcellularLocation>
</comment>
<feature type="signal peptide" evidence="4">
    <location>
        <begin position="1"/>
        <end position="24"/>
    </location>
</feature>
<keyword evidence="7" id="KW-1185">Reference proteome</keyword>
<evidence type="ECO:0000256" key="1">
    <source>
        <dbReference type="ARBA" id="ARBA00004571"/>
    </source>
</evidence>
<dbReference type="EMBL" id="JBHTLR010000007">
    <property type="protein sequence ID" value="MFD1216510.1"/>
    <property type="molecule type" value="Genomic_DNA"/>
</dbReference>
<evidence type="ECO:0000313" key="7">
    <source>
        <dbReference type="Proteomes" id="UP001597264"/>
    </source>
</evidence>
<feature type="domain" description="Porin" evidence="5">
    <location>
        <begin position="13"/>
        <end position="401"/>
    </location>
</feature>
<reference evidence="7" key="1">
    <citation type="journal article" date="2019" name="Int. J. Syst. Evol. Microbiol.">
        <title>The Global Catalogue of Microorganisms (GCM) 10K type strain sequencing project: providing services to taxonomists for standard genome sequencing and annotation.</title>
        <authorList>
            <consortium name="The Broad Institute Genomics Platform"/>
            <consortium name="The Broad Institute Genome Sequencing Center for Infectious Disease"/>
            <person name="Wu L."/>
            <person name="Ma J."/>
        </authorList>
    </citation>
    <scope>NUCLEOTIDE SEQUENCE [LARGE SCALE GENOMIC DNA]</scope>
    <source>
        <strain evidence="7">CCUG 54356</strain>
    </source>
</reference>
<evidence type="ECO:0000256" key="3">
    <source>
        <dbReference type="ARBA" id="ARBA00023136"/>
    </source>
</evidence>
<proteinExistence type="predicted"/>
<accession>A0ABW3U9L9</accession>
<evidence type="ECO:0000313" key="6">
    <source>
        <dbReference type="EMBL" id="MFD1216510.1"/>
    </source>
</evidence>
<evidence type="ECO:0000259" key="5">
    <source>
        <dbReference type="Pfam" id="PF13609"/>
    </source>
</evidence>
<comment type="caution">
    <text evidence="6">The sequence shown here is derived from an EMBL/GenBank/DDBJ whole genome shotgun (WGS) entry which is preliminary data.</text>
</comment>
<name>A0ABW3U9L9_9GAMM</name>
<evidence type="ECO:0000256" key="4">
    <source>
        <dbReference type="SAM" id="SignalP"/>
    </source>
</evidence>
<dbReference type="PANTHER" id="PTHR34501:SF2">
    <property type="entry name" value="OUTER MEMBRANE PORIN F-RELATED"/>
    <property type="match status" value="1"/>
</dbReference>
<dbReference type="SUPFAM" id="SSF56935">
    <property type="entry name" value="Porins"/>
    <property type="match status" value="1"/>
</dbReference>
<dbReference type="InterPro" id="IPR023614">
    <property type="entry name" value="Porin_dom_sf"/>
</dbReference>
<dbReference type="Gene3D" id="2.40.160.10">
    <property type="entry name" value="Porin"/>
    <property type="match status" value="1"/>
</dbReference>